<keyword evidence="2" id="KW-1185">Reference proteome</keyword>
<dbReference type="InterPro" id="IPR023214">
    <property type="entry name" value="HAD_sf"/>
</dbReference>
<evidence type="ECO:0000313" key="1">
    <source>
        <dbReference type="EMBL" id="MFB9378334.1"/>
    </source>
</evidence>
<comment type="caution">
    <text evidence="1">The sequence shown here is derived from an EMBL/GenBank/DDBJ whole genome shotgun (WGS) entry which is preliminary data.</text>
</comment>
<dbReference type="InterPro" id="IPR036412">
    <property type="entry name" value="HAD-like_sf"/>
</dbReference>
<proteinExistence type="predicted"/>
<dbReference type="Gene3D" id="3.30.1240.10">
    <property type="match status" value="1"/>
</dbReference>
<protein>
    <submittedName>
        <fullName evidence="1">HAD hydrolase family protein</fullName>
    </submittedName>
</protein>
<dbReference type="SUPFAM" id="SSF56784">
    <property type="entry name" value="HAD-like"/>
    <property type="match status" value="1"/>
</dbReference>
<dbReference type="GO" id="GO:0016787">
    <property type="term" value="F:hydrolase activity"/>
    <property type="evidence" value="ECO:0007669"/>
    <property type="project" value="UniProtKB-KW"/>
</dbReference>
<gene>
    <name evidence="1" type="ORF">ACFFVI_15300</name>
</gene>
<dbReference type="RefSeq" id="WP_380137084.1">
    <property type="nucleotide sequence ID" value="NZ_JBHLUI010000008.1"/>
</dbReference>
<dbReference type="Proteomes" id="UP001589748">
    <property type="component" value="Unassembled WGS sequence"/>
</dbReference>
<dbReference type="EMBL" id="JBHMDM010000007">
    <property type="protein sequence ID" value="MFB9378334.1"/>
    <property type="molecule type" value="Genomic_DNA"/>
</dbReference>
<organism evidence="1 2">
    <name type="scientific">Kineococcus gynurae</name>
    <dbReference type="NCBI Taxonomy" id="452979"/>
    <lineage>
        <taxon>Bacteria</taxon>
        <taxon>Bacillati</taxon>
        <taxon>Actinomycetota</taxon>
        <taxon>Actinomycetes</taxon>
        <taxon>Kineosporiales</taxon>
        <taxon>Kineosporiaceae</taxon>
        <taxon>Kineococcus</taxon>
    </lineage>
</organism>
<accession>A0ABV5LW66</accession>
<dbReference type="PANTHER" id="PTHR10000:SF25">
    <property type="entry name" value="PHOSPHATASE YKRA-RELATED"/>
    <property type="match status" value="1"/>
</dbReference>
<dbReference type="PANTHER" id="PTHR10000">
    <property type="entry name" value="PHOSPHOSERINE PHOSPHATASE"/>
    <property type="match status" value="1"/>
</dbReference>
<keyword evidence="1" id="KW-0378">Hydrolase</keyword>
<evidence type="ECO:0000313" key="2">
    <source>
        <dbReference type="Proteomes" id="UP001589748"/>
    </source>
</evidence>
<dbReference type="Gene3D" id="3.40.50.1000">
    <property type="entry name" value="HAD superfamily/HAD-like"/>
    <property type="match status" value="1"/>
</dbReference>
<reference evidence="1 2" key="1">
    <citation type="submission" date="2024-09" db="EMBL/GenBank/DDBJ databases">
        <authorList>
            <person name="Sun Q."/>
            <person name="Mori K."/>
        </authorList>
    </citation>
    <scope>NUCLEOTIDE SEQUENCE [LARGE SCALE GENOMIC DNA]</scope>
    <source>
        <strain evidence="1 2">TISTR 1856</strain>
    </source>
</reference>
<dbReference type="Pfam" id="PF08282">
    <property type="entry name" value="Hydrolase_3"/>
    <property type="match status" value="1"/>
</dbReference>
<name>A0ABV5LW66_9ACTN</name>
<sequence length="260" mass="26719">MDFDGTIADHDGHIPASGIEAIRTARRLGHRVFLSTGRSQAEISPEVTGIGFDGAITAGGGFATVAGRLVHAQVMPASMCEQMVEAFVDLGLPYCLQYRDRVYAAPGLLEAFAGAGRGGPAGLLPHRLTERLEMHGVAKAVFVGTHPGASSAVACRLAENFGVITGTLPDLGAGSGEVSSRWTHKAAAIPAVLAAVGIPLSQTIALGDSRNDVEMLRLCGTGIAMGGAPALVMQAADDVTGTVGEDGLRTAFERHGLLQP</sequence>